<dbReference type="InterPro" id="IPR008271">
    <property type="entry name" value="Ser/Thr_kinase_AS"/>
</dbReference>
<dbReference type="GO" id="GO:0030247">
    <property type="term" value="F:polysaccharide binding"/>
    <property type="evidence" value="ECO:0007669"/>
    <property type="project" value="InterPro"/>
</dbReference>
<gene>
    <name evidence="15" type="ORF">AXF42_Ash001233</name>
</gene>
<dbReference type="STRING" id="1088818.A0A2I0AUB8"/>
<dbReference type="InterPro" id="IPR000719">
    <property type="entry name" value="Prot_kinase_dom"/>
</dbReference>
<keyword evidence="9 13" id="KW-1133">Transmembrane helix</keyword>
<evidence type="ECO:0000256" key="12">
    <source>
        <dbReference type="PROSITE-ProRule" id="PRU10141"/>
    </source>
</evidence>
<keyword evidence="8 12" id="KW-0067">ATP-binding</keyword>
<keyword evidence="11" id="KW-0325">Glycoprotein</keyword>
<proteinExistence type="predicted"/>
<dbReference type="GO" id="GO:0005524">
    <property type="term" value="F:ATP binding"/>
    <property type="evidence" value="ECO:0007669"/>
    <property type="project" value="UniProtKB-UniRule"/>
</dbReference>
<keyword evidence="6 12" id="KW-0547">Nucleotide-binding</keyword>
<keyword evidence="4 13" id="KW-0812">Transmembrane</keyword>
<keyword evidence="16" id="KW-1185">Reference proteome</keyword>
<sequence length="692" mass="77450">MSAAGQNINHAIISRTKISSPLPLLHDLSFYASQSSSQMKLTLIFLYSIDLLCFFLTLSIAANPPQNCEPKNCGGLINVSYPFWIKGLQPDYCGYPPFEVTCINNTPMLLKSLEDDYIVLNISYEQGTIRVASVRYARNHGDFDGCSVPYYNLSFSFAPLKISSANRELIFAYNCSADEPQVIQIPCAGMKSRLAYLGGRYGFPKDDGVFGSCYTAVMPVLDYPGAKVKDYPKLLANGFLLNWTAPDCTECRASGGQCGYNNDTMDFMCICPNRTYWRRCSKGHHNTALIIGISVAGALSLALFSFFCLLLCRRWKRKKLSSSSLLNRMVSSQWSSKSGPELGSSHCTPIFSYEELYEATNSFDASNELGDGGFGTVYKGQLRDGRVVAIKRLYNNNYRRLEQFMNEVKILSVLRHQHLVTLYGCTSRRSRELLLVYEFVPNGTVADHLHGSLSSKSFLPWQTRLSIAVQSADALSYLHSIEPQIIHRDVKTDNILLDNNFQVKVADFGLSRLFPVDATHISTCPQGTPGYVDPEYHRCYQLTDKSDVYSFGVVLMELISSKPAVDMTRQRNEINLATMAINKIQRRELHELVDSRLGFDSDLCICRMITQVAELAFLCLQLETEMRPCIKEVLQSLRGIATAEINREDRREGDDATVEEARLLKGFSPCSPNSVMEAWVSSSTTTSSTVEC</sequence>
<dbReference type="Pfam" id="PF00069">
    <property type="entry name" value="Pkinase"/>
    <property type="match status" value="1"/>
</dbReference>
<dbReference type="PANTHER" id="PTHR46008">
    <property type="entry name" value="LEAF RUST 10 DISEASE-RESISTANCE LOCUS RECEPTOR-LIKE PROTEIN KINASE-LIKE 1.4"/>
    <property type="match status" value="1"/>
</dbReference>
<dbReference type="SMART" id="SM00220">
    <property type="entry name" value="S_TKc"/>
    <property type="match status" value="1"/>
</dbReference>
<feature type="domain" description="Protein kinase" evidence="14">
    <location>
        <begin position="363"/>
        <end position="640"/>
    </location>
</feature>
<dbReference type="Gene3D" id="3.30.200.20">
    <property type="entry name" value="Phosphorylase Kinase, domain 1"/>
    <property type="match status" value="1"/>
</dbReference>
<dbReference type="Pfam" id="PF13947">
    <property type="entry name" value="GUB_WAK_bind"/>
    <property type="match status" value="1"/>
</dbReference>
<comment type="subcellular location">
    <subcellularLocation>
        <location evidence="1">Membrane</location>
        <topology evidence="1">Single-pass membrane protein</topology>
    </subcellularLocation>
</comment>
<protein>
    <submittedName>
        <fullName evidence="15">Putative serine/threonine-protein kinase</fullName>
        <ecNumber evidence="15">2.7.11.1</ecNumber>
    </submittedName>
</protein>
<keyword evidence="10 13" id="KW-0472">Membrane</keyword>
<dbReference type="SUPFAM" id="SSF56112">
    <property type="entry name" value="Protein kinase-like (PK-like)"/>
    <property type="match status" value="1"/>
</dbReference>
<dbReference type="PROSITE" id="PS00107">
    <property type="entry name" value="PROTEIN_KINASE_ATP"/>
    <property type="match status" value="1"/>
</dbReference>
<reference evidence="15 16" key="1">
    <citation type="journal article" date="2017" name="Nature">
        <title>The Apostasia genome and the evolution of orchids.</title>
        <authorList>
            <person name="Zhang G.Q."/>
            <person name="Liu K.W."/>
            <person name="Li Z."/>
            <person name="Lohaus R."/>
            <person name="Hsiao Y.Y."/>
            <person name="Niu S.C."/>
            <person name="Wang J.Y."/>
            <person name="Lin Y.C."/>
            <person name="Xu Q."/>
            <person name="Chen L.J."/>
            <person name="Yoshida K."/>
            <person name="Fujiwara S."/>
            <person name="Wang Z.W."/>
            <person name="Zhang Y.Q."/>
            <person name="Mitsuda N."/>
            <person name="Wang M."/>
            <person name="Liu G.H."/>
            <person name="Pecoraro L."/>
            <person name="Huang H.X."/>
            <person name="Xiao X.J."/>
            <person name="Lin M."/>
            <person name="Wu X.Y."/>
            <person name="Wu W.L."/>
            <person name="Chen Y.Y."/>
            <person name="Chang S.B."/>
            <person name="Sakamoto S."/>
            <person name="Ohme-Takagi M."/>
            <person name="Yagi M."/>
            <person name="Zeng S.J."/>
            <person name="Shen C.Y."/>
            <person name="Yeh C.M."/>
            <person name="Luo Y.B."/>
            <person name="Tsai W.C."/>
            <person name="Van de Peer Y."/>
            <person name="Liu Z.J."/>
        </authorList>
    </citation>
    <scope>NUCLEOTIDE SEQUENCE [LARGE SCALE GENOMIC DNA]</scope>
    <source>
        <strain evidence="16">cv. Shenzhen</strain>
        <tissue evidence="15">Stem</tissue>
    </source>
</reference>
<evidence type="ECO:0000313" key="16">
    <source>
        <dbReference type="Proteomes" id="UP000236161"/>
    </source>
</evidence>
<evidence type="ECO:0000256" key="1">
    <source>
        <dbReference type="ARBA" id="ARBA00004167"/>
    </source>
</evidence>
<evidence type="ECO:0000256" key="5">
    <source>
        <dbReference type="ARBA" id="ARBA00022729"/>
    </source>
</evidence>
<keyword evidence="2" id="KW-0723">Serine/threonine-protein kinase</keyword>
<dbReference type="FunFam" id="3.30.200.20:FF:000162">
    <property type="entry name" value="Adenine nucleotide alpha hydrolase-like domain kinase"/>
    <property type="match status" value="1"/>
</dbReference>
<accession>A0A2I0AUB8</accession>
<dbReference type="InterPro" id="IPR011009">
    <property type="entry name" value="Kinase-like_dom_sf"/>
</dbReference>
<evidence type="ECO:0000259" key="14">
    <source>
        <dbReference type="PROSITE" id="PS50011"/>
    </source>
</evidence>
<dbReference type="OrthoDB" id="4062651at2759"/>
<dbReference type="PROSITE" id="PS00108">
    <property type="entry name" value="PROTEIN_KINASE_ST"/>
    <property type="match status" value="1"/>
</dbReference>
<evidence type="ECO:0000256" key="3">
    <source>
        <dbReference type="ARBA" id="ARBA00022679"/>
    </source>
</evidence>
<feature type="binding site" evidence="12">
    <location>
        <position position="391"/>
    </location>
    <ligand>
        <name>ATP</name>
        <dbReference type="ChEBI" id="CHEBI:30616"/>
    </ligand>
</feature>
<feature type="transmembrane region" description="Helical" evidence="13">
    <location>
        <begin position="41"/>
        <end position="62"/>
    </location>
</feature>
<keyword evidence="3 15" id="KW-0808">Transferase</keyword>
<dbReference type="PROSITE" id="PS50011">
    <property type="entry name" value="PROTEIN_KINASE_DOM"/>
    <property type="match status" value="1"/>
</dbReference>
<organism evidence="15 16">
    <name type="scientific">Apostasia shenzhenica</name>
    <dbReference type="NCBI Taxonomy" id="1088818"/>
    <lineage>
        <taxon>Eukaryota</taxon>
        <taxon>Viridiplantae</taxon>
        <taxon>Streptophyta</taxon>
        <taxon>Embryophyta</taxon>
        <taxon>Tracheophyta</taxon>
        <taxon>Spermatophyta</taxon>
        <taxon>Magnoliopsida</taxon>
        <taxon>Liliopsida</taxon>
        <taxon>Asparagales</taxon>
        <taxon>Orchidaceae</taxon>
        <taxon>Apostasioideae</taxon>
        <taxon>Apostasia</taxon>
    </lineage>
</organism>
<evidence type="ECO:0000256" key="10">
    <source>
        <dbReference type="ARBA" id="ARBA00023136"/>
    </source>
</evidence>
<evidence type="ECO:0000256" key="9">
    <source>
        <dbReference type="ARBA" id="ARBA00022989"/>
    </source>
</evidence>
<dbReference type="Gene3D" id="1.10.510.10">
    <property type="entry name" value="Transferase(Phosphotransferase) domain 1"/>
    <property type="match status" value="1"/>
</dbReference>
<dbReference type="EC" id="2.7.11.1" evidence="15"/>
<dbReference type="AlphaFoldDB" id="A0A2I0AUB8"/>
<dbReference type="InterPro" id="IPR025287">
    <property type="entry name" value="WAK_GUB"/>
</dbReference>
<evidence type="ECO:0000256" key="11">
    <source>
        <dbReference type="ARBA" id="ARBA00023180"/>
    </source>
</evidence>
<evidence type="ECO:0000256" key="2">
    <source>
        <dbReference type="ARBA" id="ARBA00022527"/>
    </source>
</evidence>
<dbReference type="Proteomes" id="UP000236161">
    <property type="component" value="Unassembled WGS sequence"/>
</dbReference>
<evidence type="ECO:0000256" key="13">
    <source>
        <dbReference type="SAM" id="Phobius"/>
    </source>
</evidence>
<dbReference type="FunFam" id="1.10.510.10:FF:000161">
    <property type="entry name" value="Wall-associated receptor kinase-like 20"/>
    <property type="match status" value="1"/>
</dbReference>
<dbReference type="InterPro" id="IPR032872">
    <property type="entry name" value="WAK_assoc_C"/>
</dbReference>
<dbReference type="InterPro" id="IPR017441">
    <property type="entry name" value="Protein_kinase_ATP_BS"/>
</dbReference>
<keyword evidence="5" id="KW-0732">Signal</keyword>
<dbReference type="Pfam" id="PF14380">
    <property type="entry name" value="WAK_assoc"/>
    <property type="match status" value="1"/>
</dbReference>
<evidence type="ECO:0000256" key="7">
    <source>
        <dbReference type="ARBA" id="ARBA00022777"/>
    </source>
</evidence>
<name>A0A2I0AUB8_9ASPA</name>
<evidence type="ECO:0000256" key="8">
    <source>
        <dbReference type="ARBA" id="ARBA00022840"/>
    </source>
</evidence>
<keyword evidence="7 15" id="KW-0418">Kinase</keyword>
<evidence type="ECO:0000256" key="4">
    <source>
        <dbReference type="ARBA" id="ARBA00022692"/>
    </source>
</evidence>
<dbReference type="GO" id="GO:0004674">
    <property type="term" value="F:protein serine/threonine kinase activity"/>
    <property type="evidence" value="ECO:0007669"/>
    <property type="project" value="UniProtKB-KW"/>
</dbReference>
<dbReference type="GO" id="GO:0005886">
    <property type="term" value="C:plasma membrane"/>
    <property type="evidence" value="ECO:0007669"/>
    <property type="project" value="UniProtKB-ARBA"/>
</dbReference>
<evidence type="ECO:0000256" key="6">
    <source>
        <dbReference type="ARBA" id="ARBA00022741"/>
    </source>
</evidence>
<dbReference type="EMBL" id="KZ451950">
    <property type="protein sequence ID" value="PKA59140.1"/>
    <property type="molecule type" value="Genomic_DNA"/>
</dbReference>
<feature type="transmembrane region" description="Helical" evidence="13">
    <location>
        <begin position="288"/>
        <end position="312"/>
    </location>
</feature>
<dbReference type="PANTHER" id="PTHR46008:SF2">
    <property type="entry name" value="LEAF RUST 10 DISEASE-RESISTANCE LOCUS RECEPTOR-LIKE PROTEIN KINASE-LIKE 1.4"/>
    <property type="match status" value="1"/>
</dbReference>
<evidence type="ECO:0000313" key="15">
    <source>
        <dbReference type="EMBL" id="PKA59140.1"/>
    </source>
</evidence>